<evidence type="ECO:0000313" key="9">
    <source>
        <dbReference type="Proteomes" id="UP000316225"/>
    </source>
</evidence>
<comment type="subcellular location">
    <subcellularLocation>
        <location evidence="1">Membrane</location>
        <topology evidence="1">Multi-pass membrane protein</topology>
    </subcellularLocation>
</comment>
<dbReference type="GO" id="GO:0000271">
    <property type="term" value="P:polysaccharide biosynthetic process"/>
    <property type="evidence" value="ECO:0007669"/>
    <property type="project" value="InterPro"/>
</dbReference>
<sequence>MRFSVKKYGVFAGGAALGALVDYGVTLAAVRLAGLSPSVALGLAMLISATAVFFWHEHVTFAAAGQPGQMRRYLVFMGWSLIVFLLRAGLLELFSRMGLALPLALAVAILIASVINYLISAALIFRRKQP</sequence>
<feature type="transmembrane region" description="Helical" evidence="6">
    <location>
        <begin position="103"/>
        <end position="125"/>
    </location>
</feature>
<dbReference type="RefSeq" id="WP_158637577.1">
    <property type="nucleotide sequence ID" value="NZ_VLKU01000016.1"/>
</dbReference>
<reference evidence="8 9" key="1">
    <citation type="journal article" date="2015" name="Stand. Genomic Sci.">
        <title>Genomic Encyclopedia of Bacterial and Archaeal Type Strains, Phase III: the genomes of soil and plant-associated and newly described type strains.</title>
        <authorList>
            <person name="Whitman W.B."/>
            <person name="Woyke T."/>
            <person name="Klenk H.P."/>
            <person name="Zhou Y."/>
            <person name="Lilburn T.G."/>
            <person name="Beck B.J."/>
            <person name="De Vos P."/>
            <person name="Vandamme P."/>
            <person name="Eisen J.A."/>
            <person name="Garrity G."/>
            <person name="Hugenholtz P."/>
            <person name="Kyrpides N.C."/>
        </authorList>
    </citation>
    <scope>NUCLEOTIDE SEQUENCE [LARGE SCALE GENOMIC DNA]</scope>
    <source>
        <strain evidence="8 9">CGMCC 1.5364</strain>
    </source>
</reference>
<keyword evidence="3 6" id="KW-0812">Transmembrane</keyword>
<evidence type="ECO:0000256" key="4">
    <source>
        <dbReference type="ARBA" id="ARBA00022989"/>
    </source>
</evidence>
<dbReference type="PANTHER" id="PTHR38459">
    <property type="entry name" value="PROPHAGE BACTOPRENOL-LINKED GLUCOSE TRANSLOCASE HOMOLOG"/>
    <property type="match status" value="1"/>
</dbReference>
<feature type="domain" description="GtrA/DPMS transmembrane" evidence="7">
    <location>
        <begin position="11"/>
        <end position="125"/>
    </location>
</feature>
<gene>
    <name evidence="8" type="ORF">IQ24_03800</name>
</gene>
<evidence type="ECO:0000256" key="3">
    <source>
        <dbReference type="ARBA" id="ARBA00022692"/>
    </source>
</evidence>
<accession>A0A562N7U8</accession>
<name>A0A562N7U8_9RHOB</name>
<evidence type="ECO:0000256" key="5">
    <source>
        <dbReference type="ARBA" id="ARBA00023136"/>
    </source>
</evidence>
<keyword evidence="5 6" id="KW-0472">Membrane</keyword>
<evidence type="ECO:0000256" key="1">
    <source>
        <dbReference type="ARBA" id="ARBA00004141"/>
    </source>
</evidence>
<proteinExistence type="inferred from homology"/>
<dbReference type="Pfam" id="PF04138">
    <property type="entry name" value="GtrA_DPMS_TM"/>
    <property type="match status" value="1"/>
</dbReference>
<dbReference type="GO" id="GO:0005886">
    <property type="term" value="C:plasma membrane"/>
    <property type="evidence" value="ECO:0007669"/>
    <property type="project" value="TreeGrafter"/>
</dbReference>
<dbReference type="InterPro" id="IPR007267">
    <property type="entry name" value="GtrA_DPMS_TM"/>
</dbReference>
<evidence type="ECO:0000256" key="6">
    <source>
        <dbReference type="SAM" id="Phobius"/>
    </source>
</evidence>
<keyword evidence="4 6" id="KW-1133">Transmembrane helix</keyword>
<dbReference type="Proteomes" id="UP000316225">
    <property type="component" value="Unassembled WGS sequence"/>
</dbReference>
<dbReference type="OrthoDB" id="7776825at2"/>
<evidence type="ECO:0000313" key="8">
    <source>
        <dbReference type="EMBL" id="TWI28183.1"/>
    </source>
</evidence>
<evidence type="ECO:0000256" key="2">
    <source>
        <dbReference type="ARBA" id="ARBA00009399"/>
    </source>
</evidence>
<dbReference type="PANTHER" id="PTHR38459:SF6">
    <property type="entry name" value="ARABINOGALACTAN BIOSYNTHESIS RECRUITING PROTEIN RV3789"/>
    <property type="match status" value="1"/>
</dbReference>
<dbReference type="InterPro" id="IPR051401">
    <property type="entry name" value="GtrA_CellWall_Glycosyl"/>
</dbReference>
<protein>
    <submittedName>
        <fullName evidence="8">Putative flippase GtrA</fullName>
    </submittedName>
</protein>
<evidence type="ECO:0000259" key="7">
    <source>
        <dbReference type="Pfam" id="PF04138"/>
    </source>
</evidence>
<feature type="transmembrane region" description="Helical" evidence="6">
    <location>
        <begin position="39"/>
        <end position="61"/>
    </location>
</feature>
<dbReference type="AlphaFoldDB" id="A0A562N7U8"/>
<dbReference type="EMBL" id="VLKU01000016">
    <property type="protein sequence ID" value="TWI28183.1"/>
    <property type="molecule type" value="Genomic_DNA"/>
</dbReference>
<comment type="similarity">
    <text evidence="2">Belongs to the GtrA family.</text>
</comment>
<organism evidence="8 9">
    <name type="scientific">Paracoccus sulfuroxidans</name>
    <dbReference type="NCBI Taxonomy" id="384678"/>
    <lineage>
        <taxon>Bacteria</taxon>
        <taxon>Pseudomonadati</taxon>
        <taxon>Pseudomonadota</taxon>
        <taxon>Alphaproteobacteria</taxon>
        <taxon>Rhodobacterales</taxon>
        <taxon>Paracoccaceae</taxon>
        <taxon>Paracoccus</taxon>
    </lineage>
</organism>
<comment type="caution">
    <text evidence="8">The sequence shown here is derived from an EMBL/GenBank/DDBJ whole genome shotgun (WGS) entry which is preliminary data.</text>
</comment>
<feature type="transmembrane region" description="Helical" evidence="6">
    <location>
        <begin position="73"/>
        <end position="91"/>
    </location>
</feature>
<keyword evidence="9" id="KW-1185">Reference proteome</keyword>